<evidence type="ECO:0000256" key="1">
    <source>
        <dbReference type="ARBA" id="ARBA00023015"/>
    </source>
</evidence>
<feature type="domain" description="HTH araC/xylS-type" evidence="4">
    <location>
        <begin position="199"/>
        <end position="297"/>
    </location>
</feature>
<dbReference type="Proteomes" id="UP000262969">
    <property type="component" value="Unassembled WGS sequence"/>
</dbReference>
<dbReference type="EMBL" id="DPVV01000090">
    <property type="protein sequence ID" value="HCL01269.1"/>
    <property type="molecule type" value="Genomic_DNA"/>
</dbReference>
<organism evidence="5 6">
    <name type="scientific">Lachnoclostridium phytofermentans</name>
    <dbReference type="NCBI Taxonomy" id="66219"/>
    <lineage>
        <taxon>Bacteria</taxon>
        <taxon>Bacillati</taxon>
        <taxon>Bacillota</taxon>
        <taxon>Clostridia</taxon>
        <taxon>Lachnospirales</taxon>
        <taxon>Lachnospiraceae</taxon>
    </lineage>
</organism>
<dbReference type="Pfam" id="PF12833">
    <property type="entry name" value="HTH_18"/>
    <property type="match status" value="1"/>
</dbReference>
<dbReference type="CDD" id="cd02208">
    <property type="entry name" value="cupin_RmlC-like"/>
    <property type="match status" value="1"/>
</dbReference>
<proteinExistence type="predicted"/>
<dbReference type="SUPFAM" id="SSF46689">
    <property type="entry name" value="Homeodomain-like"/>
    <property type="match status" value="2"/>
</dbReference>
<comment type="caution">
    <text evidence="5">The sequence shown here is derived from an EMBL/GenBank/DDBJ whole genome shotgun (WGS) entry which is preliminary data.</text>
</comment>
<evidence type="ECO:0000313" key="6">
    <source>
        <dbReference type="Proteomes" id="UP000262969"/>
    </source>
</evidence>
<sequence>MSNNMYYLKNTSNKSANFKTDSKLSYVFNTNSNESITESTSSISGDLLYVSVSKYESDWNSLLHTHYFSELFYITSGRGEFIVGSKKFQVDPDNMVIINPKVEHTETSVGDTPLEYIILGIDGLAFNSLEEDYIVINSYAIKTDMRFYLNALAIEMKKDRLFREVICQNLLSTILILILRNKNLDISIFASNNASKECALVKKYIDNNFKNNVTLDELASLSHLNKFYLVHNFTKTYGISPINYLLLKRIEESKYMLTSTNHSLSSISRIMGFSSASYFSQAFKRNAKVAPLEYRKITQLKEHPNPS</sequence>
<evidence type="ECO:0000313" key="5">
    <source>
        <dbReference type="EMBL" id="HCL01269.1"/>
    </source>
</evidence>
<evidence type="ECO:0000256" key="3">
    <source>
        <dbReference type="ARBA" id="ARBA00023163"/>
    </source>
</evidence>
<dbReference type="PROSITE" id="PS00041">
    <property type="entry name" value="HTH_ARAC_FAMILY_1"/>
    <property type="match status" value="1"/>
</dbReference>
<dbReference type="SMART" id="SM00342">
    <property type="entry name" value="HTH_ARAC"/>
    <property type="match status" value="1"/>
</dbReference>
<dbReference type="AlphaFoldDB" id="A0A3D2X290"/>
<dbReference type="InterPro" id="IPR014710">
    <property type="entry name" value="RmlC-like_jellyroll"/>
</dbReference>
<dbReference type="Gene3D" id="2.60.120.10">
    <property type="entry name" value="Jelly Rolls"/>
    <property type="match status" value="1"/>
</dbReference>
<dbReference type="PROSITE" id="PS01124">
    <property type="entry name" value="HTH_ARAC_FAMILY_2"/>
    <property type="match status" value="1"/>
</dbReference>
<dbReference type="SUPFAM" id="SSF51215">
    <property type="entry name" value="Regulatory protein AraC"/>
    <property type="match status" value="1"/>
</dbReference>
<evidence type="ECO:0000256" key="2">
    <source>
        <dbReference type="ARBA" id="ARBA00023125"/>
    </source>
</evidence>
<evidence type="ECO:0000259" key="4">
    <source>
        <dbReference type="PROSITE" id="PS01124"/>
    </source>
</evidence>
<dbReference type="InterPro" id="IPR018062">
    <property type="entry name" value="HTH_AraC-typ_CS"/>
</dbReference>
<dbReference type="InterPro" id="IPR037923">
    <property type="entry name" value="HTH-like"/>
</dbReference>
<dbReference type="GO" id="GO:0043565">
    <property type="term" value="F:sequence-specific DNA binding"/>
    <property type="evidence" value="ECO:0007669"/>
    <property type="project" value="InterPro"/>
</dbReference>
<keyword evidence="3" id="KW-0804">Transcription</keyword>
<protein>
    <submittedName>
        <fullName evidence="5">AraC family transcriptional regulator</fullName>
    </submittedName>
</protein>
<keyword evidence="1" id="KW-0805">Transcription regulation</keyword>
<dbReference type="Pfam" id="PF07883">
    <property type="entry name" value="Cupin_2"/>
    <property type="match status" value="1"/>
</dbReference>
<reference evidence="5 6" key="1">
    <citation type="journal article" date="2018" name="Nat. Biotechnol.">
        <title>A standardized bacterial taxonomy based on genome phylogeny substantially revises the tree of life.</title>
        <authorList>
            <person name="Parks D.H."/>
            <person name="Chuvochina M."/>
            <person name="Waite D.W."/>
            <person name="Rinke C."/>
            <person name="Skarshewski A."/>
            <person name="Chaumeil P.A."/>
            <person name="Hugenholtz P."/>
        </authorList>
    </citation>
    <scope>NUCLEOTIDE SEQUENCE [LARGE SCALE GENOMIC DNA]</scope>
    <source>
        <strain evidence="5">UBA11728</strain>
    </source>
</reference>
<dbReference type="InterPro" id="IPR009057">
    <property type="entry name" value="Homeodomain-like_sf"/>
</dbReference>
<accession>A0A3D2X290</accession>
<keyword evidence="2" id="KW-0238">DNA-binding</keyword>
<dbReference type="InterPro" id="IPR013096">
    <property type="entry name" value="Cupin_2"/>
</dbReference>
<dbReference type="PANTHER" id="PTHR43280:SF28">
    <property type="entry name" value="HTH-TYPE TRANSCRIPTIONAL ACTIVATOR RHAS"/>
    <property type="match status" value="1"/>
</dbReference>
<dbReference type="Gene3D" id="1.10.10.60">
    <property type="entry name" value="Homeodomain-like"/>
    <property type="match status" value="2"/>
</dbReference>
<dbReference type="PANTHER" id="PTHR43280">
    <property type="entry name" value="ARAC-FAMILY TRANSCRIPTIONAL REGULATOR"/>
    <property type="match status" value="1"/>
</dbReference>
<gene>
    <name evidence="5" type="ORF">DHW61_02465</name>
</gene>
<dbReference type="GO" id="GO:0003700">
    <property type="term" value="F:DNA-binding transcription factor activity"/>
    <property type="evidence" value="ECO:0007669"/>
    <property type="project" value="InterPro"/>
</dbReference>
<dbReference type="InterPro" id="IPR018060">
    <property type="entry name" value="HTH_AraC"/>
</dbReference>
<name>A0A3D2X290_9FIRM</name>